<dbReference type="OrthoDB" id="5540995at2"/>
<dbReference type="RefSeq" id="WP_111953670.1">
    <property type="nucleotide sequence ID" value="NZ_CP036313.1"/>
</dbReference>
<evidence type="ECO:0000313" key="5">
    <source>
        <dbReference type="Proteomes" id="UP000293902"/>
    </source>
</evidence>
<dbReference type="NCBIfam" id="NF041373">
    <property type="entry name" value="HGG_STG"/>
    <property type="match status" value="1"/>
</dbReference>
<dbReference type="InterPro" id="IPR047675">
    <property type="entry name" value="Putative_zinc-bd"/>
</dbReference>
<sequence length="82" mass="8865">MNGAARCGAKTRSGEPCKNPAMPNGRCRMHGGKSTGPPKGSQNALKHGLYTQAAIKERRQIRELIKDSREFITCQSTPGPMP</sequence>
<gene>
    <name evidence="3" type="ORF">DO021_02975</name>
    <name evidence="2" type="ORF">EYB58_04145</name>
</gene>
<dbReference type="EMBL" id="QLNI01000004">
    <property type="protein sequence ID" value="RAM03546.1"/>
    <property type="molecule type" value="Genomic_DNA"/>
</dbReference>
<reference evidence="2 5" key="2">
    <citation type="submission" date="2019-02" db="EMBL/GenBank/DDBJ databases">
        <title>Complete genome sequence of Desulfobacter hydrogenophilus AcRS1.</title>
        <authorList>
            <person name="Marietou A."/>
            <person name="Lund M.B."/>
            <person name="Marshall I.P.G."/>
            <person name="Schreiber L."/>
            <person name="Jorgensen B."/>
        </authorList>
    </citation>
    <scope>NUCLEOTIDE SEQUENCE [LARGE SCALE GENOMIC DNA]</scope>
    <source>
        <strain evidence="2 5">AcRS1</strain>
    </source>
</reference>
<proteinExistence type="predicted"/>
<dbReference type="AlphaFoldDB" id="A0A328FH80"/>
<dbReference type="Proteomes" id="UP000248798">
    <property type="component" value="Unassembled WGS sequence"/>
</dbReference>
<feature type="region of interest" description="Disordered" evidence="1">
    <location>
        <begin position="1"/>
        <end position="44"/>
    </location>
</feature>
<name>A0A328FH80_9BACT</name>
<keyword evidence="5" id="KW-1185">Reference proteome</keyword>
<dbReference type="EMBL" id="CP036313">
    <property type="protein sequence ID" value="QBH15509.1"/>
    <property type="molecule type" value="Genomic_DNA"/>
</dbReference>
<evidence type="ECO:0000256" key="1">
    <source>
        <dbReference type="SAM" id="MobiDB-lite"/>
    </source>
</evidence>
<evidence type="ECO:0000313" key="4">
    <source>
        <dbReference type="Proteomes" id="UP000248798"/>
    </source>
</evidence>
<accession>A0A328FH80</accession>
<evidence type="ECO:0000313" key="3">
    <source>
        <dbReference type="EMBL" id="RAM03546.1"/>
    </source>
</evidence>
<dbReference type="Proteomes" id="UP000293902">
    <property type="component" value="Chromosome"/>
</dbReference>
<organism evidence="3 4">
    <name type="scientific">Desulfobacter hydrogenophilus</name>
    <dbReference type="NCBI Taxonomy" id="2291"/>
    <lineage>
        <taxon>Bacteria</taxon>
        <taxon>Pseudomonadati</taxon>
        <taxon>Thermodesulfobacteriota</taxon>
        <taxon>Desulfobacteria</taxon>
        <taxon>Desulfobacterales</taxon>
        <taxon>Desulfobacteraceae</taxon>
        <taxon>Desulfobacter</taxon>
    </lineage>
</organism>
<evidence type="ECO:0000313" key="2">
    <source>
        <dbReference type="EMBL" id="QBH15509.1"/>
    </source>
</evidence>
<protein>
    <submittedName>
        <fullName evidence="3">Uncharacterized protein</fullName>
    </submittedName>
</protein>
<reference evidence="3 4" key="1">
    <citation type="submission" date="2018-06" db="EMBL/GenBank/DDBJ databases">
        <title>Complete Genome Sequence of Desulfobacter hydrogenophilus (DSM3380).</title>
        <authorList>
            <person name="Marietou A."/>
            <person name="Schreiber L."/>
            <person name="Marshall I."/>
            <person name="Jorgensen B."/>
        </authorList>
    </citation>
    <scope>NUCLEOTIDE SEQUENCE [LARGE SCALE GENOMIC DNA]</scope>
    <source>
        <strain evidence="3 4">DSM 3380</strain>
    </source>
</reference>